<sequence length="278" mass="32728">MQKTFLILTVLSLLNCNNIVKQKLNYTTDTLKTYSIKDEQKKDLNDSLGLSKILDSALKYAWQFRSKEFFKHDFEAYPDDTSFVVTVQIIYGHLFSQGEKHLLIRQEVPWATYCNVYLLQDEQFKAVVKREQGGMTYIDDTAQDVNGDGYKDFVVHWYPSSGCCLAEMYNVYLYQSQEGDFTHDYQFINPTFFPKEKIIRGLEYGHPGEAGLYKYKWNGLQIDTIEFIYPCYNKKNKFVKMTHQEYRPTGSEGVILNKLPKEYAEIDSNSLRRFFDRY</sequence>
<keyword evidence="2" id="KW-1185">Reference proteome</keyword>
<dbReference type="EMBL" id="FOXQ01000013">
    <property type="protein sequence ID" value="SFQ46020.1"/>
    <property type="molecule type" value="Genomic_DNA"/>
</dbReference>
<protein>
    <submittedName>
        <fullName evidence="1">Uncharacterized protein</fullName>
    </submittedName>
</protein>
<proteinExistence type="predicted"/>
<dbReference type="Proteomes" id="UP000199031">
    <property type="component" value="Unassembled WGS sequence"/>
</dbReference>
<accession>A0A1I5YPJ7</accession>
<evidence type="ECO:0000313" key="2">
    <source>
        <dbReference type="Proteomes" id="UP000199031"/>
    </source>
</evidence>
<gene>
    <name evidence="1" type="ORF">SAMN05444277_11380</name>
</gene>
<dbReference type="OrthoDB" id="680081at2"/>
<dbReference type="RefSeq" id="WP_090661855.1">
    <property type="nucleotide sequence ID" value="NZ_FOXQ01000013.1"/>
</dbReference>
<dbReference type="AlphaFoldDB" id="A0A1I5YPJ7"/>
<dbReference type="NCBIfam" id="NF047539">
    <property type="entry name" value="XAC2610_fam"/>
    <property type="match status" value="1"/>
</dbReference>
<dbReference type="InterPro" id="IPR058087">
    <property type="entry name" value="XAC2610_dom"/>
</dbReference>
<organism evidence="1 2">
    <name type="scientific">Parafilimonas terrae</name>
    <dbReference type="NCBI Taxonomy" id="1465490"/>
    <lineage>
        <taxon>Bacteria</taxon>
        <taxon>Pseudomonadati</taxon>
        <taxon>Bacteroidota</taxon>
        <taxon>Chitinophagia</taxon>
        <taxon>Chitinophagales</taxon>
        <taxon>Chitinophagaceae</taxon>
        <taxon>Parafilimonas</taxon>
    </lineage>
</organism>
<reference evidence="1 2" key="1">
    <citation type="submission" date="2016-10" db="EMBL/GenBank/DDBJ databases">
        <authorList>
            <person name="de Groot N.N."/>
        </authorList>
    </citation>
    <scope>NUCLEOTIDE SEQUENCE [LARGE SCALE GENOMIC DNA]</scope>
    <source>
        <strain evidence="1 2">DSM 28286</strain>
    </source>
</reference>
<name>A0A1I5YPJ7_9BACT</name>
<evidence type="ECO:0000313" key="1">
    <source>
        <dbReference type="EMBL" id="SFQ46020.1"/>
    </source>
</evidence>